<dbReference type="AlphaFoldDB" id="A0A9P8KCP4"/>
<protein>
    <submittedName>
        <fullName evidence="3">Uncharacterized protein</fullName>
    </submittedName>
</protein>
<accession>A0A9P8KCP4</accession>
<feature type="region of interest" description="Disordered" evidence="1">
    <location>
        <begin position="1"/>
        <end position="51"/>
    </location>
</feature>
<comment type="caution">
    <text evidence="3">The sequence shown here is derived from an EMBL/GenBank/DDBJ whole genome shotgun (WGS) entry which is preliminary data.</text>
</comment>
<evidence type="ECO:0000313" key="4">
    <source>
        <dbReference type="Proteomes" id="UP000767238"/>
    </source>
</evidence>
<feature type="transmembrane region" description="Helical" evidence="2">
    <location>
        <begin position="249"/>
        <end position="268"/>
    </location>
</feature>
<feature type="non-terminal residue" evidence="3">
    <location>
        <position position="452"/>
    </location>
</feature>
<evidence type="ECO:0000256" key="1">
    <source>
        <dbReference type="SAM" id="MobiDB-lite"/>
    </source>
</evidence>
<reference evidence="3" key="1">
    <citation type="journal article" date="2021" name="J Fungi (Basel)">
        <title>Virulence traits and population genomics of the black yeast Aureobasidium melanogenum.</title>
        <authorList>
            <person name="Cernosa A."/>
            <person name="Sun X."/>
            <person name="Gostincar C."/>
            <person name="Fang C."/>
            <person name="Gunde-Cimerman N."/>
            <person name="Song Z."/>
        </authorList>
    </citation>
    <scope>NUCLEOTIDE SEQUENCE</scope>
    <source>
        <strain evidence="3">EXF-8016</strain>
    </source>
</reference>
<name>A0A9P8KCP4_AURME</name>
<gene>
    <name evidence="3" type="ORF">KCV03_g217</name>
</gene>
<keyword evidence="2" id="KW-0812">Transmembrane</keyword>
<feature type="transmembrane region" description="Helical" evidence="2">
    <location>
        <begin position="168"/>
        <end position="194"/>
    </location>
</feature>
<dbReference type="EMBL" id="JAHFYH010000001">
    <property type="protein sequence ID" value="KAH0238072.1"/>
    <property type="molecule type" value="Genomic_DNA"/>
</dbReference>
<feature type="region of interest" description="Disordered" evidence="1">
    <location>
        <begin position="409"/>
        <end position="452"/>
    </location>
</feature>
<feature type="transmembrane region" description="Helical" evidence="2">
    <location>
        <begin position="140"/>
        <end position="162"/>
    </location>
</feature>
<sequence>MSVRRKATPLAIPSNDPRTPNACEKKKKKKIRNKSSHWGDRKQRNPLSPSYTHTAYSLSSLNVSSSSSSSSKSSSSLSSSSSSRTYLALGLAAAALLEGLAAAGAAGDVSSSSSLRISLARSSSSSSLSRAVFLRDAVDALAVGLLAATAAALDCLAAYAFAAGESVFAGATAGFFAFAAVEAVGFVAVLEIVLRGWGLRVERRTLSSSMFASSSSENILDGLLCGSTPSTRSSNISTSSSPESDSMTGFFLGAGLAAGFAVAFTAGLTSSSSSVSREVLTLLAGALATGSDTISMSSSESSSLVIFLFTSGLVISEGGMRPALTAGGCSTGCCSMPSTTGNTPGGLLAAGLVRKLSSRLVAPFDTLDLAAGAVLEAAVDLAAVFGFLETTKSSSSSSDRACEKCDGPCSWTSSHASLQPPIECATPREARPSPWSRDPWTKWPYREGSQSH</sequence>
<proteinExistence type="predicted"/>
<keyword evidence="2" id="KW-1133">Transmembrane helix</keyword>
<organism evidence="3 4">
    <name type="scientific">Aureobasidium melanogenum</name>
    <name type="common">Aureobasidium pullulans var. melanogenum</name>
    <dbReference type="NCBI Taxonomy" id="46634"/>
    <lineage>
        <taxon>Eukaryota</taxon>
        <taxon>Fungi</taxon>
        <taxon>Dikarya</taxon>
        <taxon>Ascomycota</taxon>
        <taxon>Pezizomycotina</taxon>
        <taxon>Dothideomycetes</taxon>
        <taxon>Dothideomycetidae</taxon>
        <taxon>Dothideales</taxon>
        <taxon>Saccotheciaceae</taxon>
        <taxon>Aureobasidium</taxon>
    </lineage>
</organism>
<dbReference type="Proteomes" id="UP000767238">
    <property type="component" value="Unassembled WGS sequence"/>
</dbReference>
<evidence type="ECO:0000313" key="3">
    <source>
        <dbReference type="EMBL" id="KAH0238072.1"/>
    </source>
</evidence>
<reference evidence="3" key="2">
    <citation type="submission" date="2021-08" db="EMBL/GenBank/DDBJ databases">
        <authorList>
            <person name="Gostincar C."/>
            <person name="Sun X."/>
            <person name="Song Z."/>
            <person name="Gunde-Cimerman N."/>
        </authorList>
    </citation>
    <scope>NUCLEOTIDE SEQUENCE</scope>
    <source>
        <strain evidence="3">EXF-8016</strain>
    </source>
</reference>
<evidence type="ECO:0000256" key="2">
    <source>
        <dbReference type="SAM" id="Phobius"/>
    </source>
</evidence>
<feature type="compositionally biased region" description="Basic residues" evidence="1">
    <location>
        <begin position="25"/>
        <end position="35"/>
    </location>
</feature>
<keyword evidence="2" id="KW-0472">Membrane</keyword>